<comment type="caution">
    <text evidence="3">The sequence shown here is derived from an EMBL/GenBank/DDBJ whole genome shotgun (WGS) entry which is preliminary data.</text>
</comment>
<name>A0A812T3J9_SYMPI</name>
<evidence type="ECO:0000313" key="3">
    <source>
        <dbReference type="EMBL" id="CAE7507384.1"/>
    </source>
</evidence>
<dbReference type="Pfam" id="PF05189">
    <property type="entry name" value="RTC_insert"/>
    <property type="match status" value="1"/>
</dbReference>
<dbReference type="AlphaFoldDB" id="A0A812T3J9"/>
<dbReference type="OrthoDB" id="25029at2759"/>
<feature type="domain" description="RNA 3'-terminal phosphate cyclase" evidence="1">
    <location>
        <begin position="2"/>
        <end position="308"/>
    </location>
</feature>
<proteinExistence type="predicted"/>
<dbReference type="EMBL" id="CAJNIZ010028380">
    <property type="protein sequence ID" value="CAE7507384.1"/>
    <property type="molecule type" value="Genomic_DNA"/>
</dbReference>
<sequence>MPSHIAAIKGVCQVSGGTCDGLHGSSSSVWFVPEPHKAPSCSEESFLVDAGTGGSTMLMLQALLPVMLARSASCGQAVQVTLQGGTNVISPDGQVTAPQVEYVQLVLFPMLRRLFGITVEMDVHKKGFANGGGEVVIVAAAPCWPLQPIELLDTGVVRSVCATAFSSTGVPPNVLNRMVEGSMKKRAAGASVVLKEHLPETQVLWNSFNCPSANGSDACGVVVAIHAEHSIFGGDSMGRKGTSAERVGEEAVRKGLDFFHGGGAVDGHLEDQLVVFMALAKGCSRLRLGKATRCLHLQTALWLAQQFGASARVVQDCGNAILELHGVGSTLESSR</sequence>
<dbReference type="InterPro" id="IPR000228">
    <property type="entry name" value="RNA3'_term_phos_cyc"/>
</dbReference>
<evidence type="ECO:0000313" key="4">
    <source>
        <dbReference type="Proteomes" id="UP000649617"/>
    </source>
</evidence>
<dbReference type="PANTHER" id="PTHR11096">
    <property type="entry name" value="RNA 3' TERMINAL PHOSPHATE CYCLASE"/>
    <property type="match status" value="1"/>
</dbReference>
<gene>
    <name evidence="3" type="primary">RTCA</name>
    <name evidence="3" type="ORF">SPIL2461_LOCUS13161</name>
</gene>
<accession>A0A812T3J9</accession>
<dbReference type="InterPro" id="IPR013792">
    <property type="entry name" value="RNA3'P_cycl/enolpyr_Trfase_a/b"/>
</dbReference>
<dbReference type="InterPro" id="IPR023797">
    <property type="entry name" value="RNA3'_phos_cyclase_dom"/>
</dbReference>
<keyword evidence="4" id="KW-1185">Reference proteome</keyword>
<protein>
    <submittedName>
        <fullName evidence="3">RTCA protein</fullName>
    </submittedName>
</protein>
<dbReference type="PANTHER" id="PTHR11096:SF0">
    <property type="entry name" value="RNA 3'-TERMINAL PHOSPHATE CYCLASE"/>
    <property type="match status" value="1"/>
</dbReference>
<dbReference type="GO" id="GO:0003963">
    <property type="term" value="F:RNA-3'-phosphate cyclase activity"/>
    <property type="evidence" value="ECO:0007669"/>
    <property type="project" value="TreeGrafter"/>
</dbReference>
<dbReference type="Pfam" id="PF01137">
    <property type="entry name" value="RTC"/>
    <property type="match status" value="1"/>
</dbReference>
<organism evidence="3 4">
    <name type="scientific">Symbiodinium pilosum</name>
    <name type="common">Dinoflagellate</name>
    <dbReference type="NCBI Taxonomy" id="2952"/>
    <lineage>
        <taxon>Eukaryota</taxon>
        <taxon>Sar</taxon>
        <taxon>Alveolata</taxon>
        <taxon>Dinophyceae</taxon>
        <taxon>Suessiales</taxon>
        <taxon>Symbiodiniaceae</taxon>
        <taxon>Symbiodinium</taxon>
    </lineage>
</organism>
<dbReference type="Gene3D" id="3.30.360.20">
    <property type="entry name" value="RNA 3'-terminal phosphate cyclase, insert domain"/>
    <property type="match status" value="1"/>
</dbReference>
<dbReference type="Gene3D" id="3.65.10.20">
    <property type="entry name" value="RNA 3'-terminal phosphate cyclase domain"/>
    <property type="match status" value="1"/>
</dbReference>
<evidence type="ECO:0000259" key="2">
    <source>
        <dbReference type="Pfam" id="PF05189"/>
    </source>
</evidence>
<dbReference type="SUPFAM" id="SSF55205">
    <property type="entry name" value="EPT/RTPC-like"/>
    <property type="match status" value="1"/>
</dbReference>
<feature type="domain" description="RNA 3'-terminal phosphate cyclase insert" evidence="2">
    <location>
        <begin position="153"/>
        <end position="254"/>
    </location>
</feature>
<evidence type="ECO:0000259" key="1">
    <source>
        <dbReference type="Pfam" id="PF01137"/>
    </source>
</evidence>
<dbReference type="Proteomes" id="UP000649617">
    <property type="component" value="Unassembled WGS sequence"/>
</dbReference>
<dbReference type="SUPFAM" id="SSF52913">
    <property type="entry name" value="RNA 3'-terminal phosphate cyclase, RPTC, insert domain"/>
    <property type="match status" value="1"/>
</dbReference>
<reference evidence="3" key="1">
    <citation type="submission" date="2021-02" db="EMBL/GenBank/DDBJ databases">
        <authorList>
            <person name="Dougan E. K."/>
            <person name="Rhodes N."/>
            <person name="Thang M."/>
            <person name="Chan C."/>
        </authorList>
    </citation>
    <scope>NUCLEOTIDE SEQUENCE</scope>
</reference>
<dbReference type="GO" id="GO:0006396">
    <property type="term" value="P:RNA processing"/>
    <property type="evidence" value="ECO:0007669"/>
    <property type="project" value="InterPro"/>
</dbReference>
<dbReference type="InterPro" id="IPR013791">
    <property type="entry name" value="RNA3'-term_phos_cycl_insert"/>
</dbReference>
<dbReference type="InterPro" id="IPR037136">
    <property type="entry name" value="RNA3'_phos_cyclase_dom_sf"/>
</dbReference>
<dbReference type="InterPro" id="IPR036553">
    <property type="entry name" value="RPTC_insert"/>
</dbReference>